<dbReference type="AlphaFoldDB" id="A0A151JXW9"/>
<dbReference type="InterPro" id="IPR058912">
    <property type="entry name" value="HTH_animal"/>
</dbReference>
<evidence type="ECO:0000313" key="2">
    <source>
        <dbReference type="EMBL" id="KYN40760.1"/>
    </source>
</evidence>
<organism evidence="2 3">
    <name type="scientific">Trachymyrmex septentrionalis</name>
    <dbReference type="NCBI Taxonomy" id="34720"/>
    <lineage>
        <taxon>Eukaryota</taxon>
        <taxon>Metazoa</taxon>
        <taxon>Ecdysozoa</taxon>
        <taxon>Arthropoda</taxon>
        <taxon>Hexapoda</taxon>
        <taxon>Insecta</taxon>
        <taxon>Pterygota</taxon>
        <taxon>Neoptera</taxon>
        <taxon>Endopterygota</taxon>
        <taxon>Hymenoptera</taxon>
        <taxon>Apocrita</taxon>
        <taxon>Aculeata</taxon>
        <taxon>Formicoidea</taxon>
        <taxon>Formicidae</taxon>
        <taxon>Myrmicinae</taxon>
        <taxon>Trachymyrmex</taxon>
    </lineage>
</organism>
<dbReference type="EMBL" id="KQ981518">
    <property type="protein sequence ID" value="KYN40760.1"/>
    <property type="molecule type" value="Genomic_DNA"/>
</dbReference>
<feature type="domain" description="Helix-turn-helix" evidence="1">
    <location>
        <begin position="36"/>
        <end position="94"/>
    </location>
</feature>
<proteinExistence type="predicted"/>
<sequence>MEIDGDSLNFLDICLIKKEETFIFDWYRKPTFSGHFLNYFSWHPLCRKIGTIIDLINRVLLLSHPNFHKKNFDLIIKILLNNSYPLSLIFSTIKKRLYKKFDLFNRVDNFIILLINNYNIIYKIDCKDCDASYVEQTSRCLKTHISEHRNHINRNTVIVLTEICEAVLVPPTDASPIRIVNWWESPNRRFRNSMSGNNNLSIKAASHFFPTPDPAPFFSCSEFSDPIVRKVIESALPLSSVLDTGLLLHR</sequence>
<keyword evidence="3" id="KW-1185">Reference proteome</keyword>
<evidence type="ECO:0000313" key="3">
    <source>
        <dbReference type="Proteomes" id="UP000078541"/>
    </source>
</evidence>
<reference evidence="2 3" key="1">
    <citation type="submission" date="2016-03" db="EMBL/GenBank/DDBJ databases">
        <title>Trachymyrmex septentrionalis WGS genome.</title>
        <authorList>
            <person name="Nygaard S."/>
            <person name="Hu H."/>
            <person name="Boomsma J."/>
            <person name="Zhang G."/>
        </authorList>
    </citation>
    <scope>NUCLEOTIDE SEQUENCE [LARGE SCALE GENOMIC DNA]</scope>
    <source>
        <strain evidence="2">Tsep2-gDNA-1</strain>
        <tissue evidence="2">Whole body</tissue>
    </source>
</reference>
<name>A0A151JXW9_9HYME</name>
<dbReference type="PANTHER" id="PTHR21301:SF10">
    <property type="entry name" value="REVERSE TRANSCRIPTASE DOMAIN-CONTAINING PROTEIN"/>
    <property type="match status" value="1"/>
</dbReference>
<dbReference type="Pfam" id="PF26215">
    <property type="entry name" value="HTH_animal"/>
    <property type="match status" value="1"/>
</dbReference>
<gene>
    <name evidence="2" type="ORF">ALC56_04838</name>
</gene>
<dbReference type="PANTHER" id="PTHR21301">
    <property type="entry name" value="REVERSE TRANSCRIPTASE"/>
    <property type="match status" value="1"/>
</dbReference>
<dbReference type="Proteomes" id="UP000078541">
    <property type="component" value="Unassembled WGS sequence"/>
</dbReference>
<protein>
    <recommendedName>
        <fullName evidence="1">Helix-turn-helix domain-containing protein</fullName>
    </recommendedName>
</protein>
<accession>A0A151JXW9</accession>
<evidence type="ECO:0000259" key="1">
    <source>
        <dbReference type="Pfam" id="PF26215"/>
    </source>
</evidence>